<dbReference type="Pfam" id="PF06224">
    <property type="entry name" value="AlkZ-like"/>
    <property type="match status" value="1"/>
</dbReference>
<accession>A0ABP4T2S7</accession>
<protein>
    <submittedName>
        <fullName evidence="1">Crosslink repair DNA glycosylase YcaQ family protein</fullName>
    </submittedName>
</protein>
<dbReference type="InterPro" id="IPR009351">
    <property type="entry name" value="AlkZ-like"/>
</dbReference>
<sequence length="374" mass="40409">MAAMAQQIDRRQVLAYRIAVQQLDGSGTDLAQLAVLDLGLPDINGTAAQLAASVRLRGEADFSTLERVWSFRGSPYYHRPADLRELAGELWPLSESDAQPRLGWQRKQVTSTGTSALDALTEVAEAMFVEVSGAKRALTKGMLSTAVTARIRPELSWWCAGCKSTHVSEQLMRLGGLPAGLRLEPESSPLNISALPRWPGVPAKPLGVQRIIDAYLRLYGPAAPADVAGYLGTTRTAILPAWPTDLVQLDVSGRSAWLPDQLVDVVRAAKPAPLVRLLGAGDPYLQSRDRDVLVPDKVAQKAIWRILGNPGAVLVDGEIVGTWRAKQGGKSRTDLTVTEFGVIDPDARDEIAEEARRITAMRGVPDVRVTYVGG</sequence>
<dbReference type="EMBL" id="BAAANY010000010">
    <property type="protein sequence ID" value="GAA1681301.1"/>
    <property type="molecule type" value="Genomic_DNA"/>
</dbReference>
<dbReference type="PANTHER" id="PTHR38479">
    <property type="entry name" value="LMO0824 PROTEIN"/>
    <property type="match status" value="1"/>
</dbReference>
<name>A0ABP4T2S7_9ACTN</name>
<comment type="caution">
    <text evidence="1">The sequence shown here is derived from an EMBL/GenBank/DDBJ whole genome shotgun (WGS) entry which is preliminary data.</text>
</comment>
<dbReference type="PANTHER" id="PTHR38479:SF2">
    <property type="entry name" value="WINGED HELIX DNA-BINDING DOMAIN-CONTAINING PROTEIN"/>
    <property type="match status" value="1"/>
</dbReference>
<reference evidence="2" key="1">
    <citation type="journal article" date="2019" name="Int. J. Syst. Evol. Microbiol.">
        <title>The Global Catalogue of Microorganisms (GCM) 10K type strain sequencing project: providing services to taxonomists for standard genome sequencing and annotation.</title>
        <authorList>
            <consortium name="The Broad Institute Genomics Platform"/>
            <consortium name="The Broad Institute Genome Sequencing Center for Infectious Disease"/>
            <person name="Wu L."/>
            <person name="Ma J."/>
        </authorList>
    </citation>
    <scope>NUCLEOTIDE SEQUENCE [LARGE SCALE GENOMIC DNA]</scope>
    <source>
        <strain evidence="2">JCM 14718</strain>
    </source>
</reference>
<gene>
    <name evidence="1" type="ORF">GCM10009765_32990</name>
</gene>
<organism evidence="1 2">
    <name type="scientific">Fodinicola feengrottensis</name>
    <dbReference type="NCBI Taxonomy" id="435914"/>
    <lineage>
        <taxon>Bacteria</taxon>
        <taxon>Bacillati</taxon>
        <taxon>Actinomycetota</taxon>
        <taxon>Actinomycetes</taxon>
        <taxon>Mycobacteriales</taxon>
        <taxon>Fodinicola</taxon>
    </lineage>
</organism>
<evidence type="ECO:0000313" key="2">
    <source>
        <dbReference type="Proteomes" id="UP001500618"/>
    </source>
</evidence>
<dbReference type="Proteomes" id="UP001500618">
    <property type="component" value="Unassembled WGS sequence"/>
</dbReference>
<evidence type="ECO:0000313" key="1">
    <source>
        <dbReference type="EMBL" id="GAA1681301.1"/>
    </source>
</evidence>
<keyword evidence="2" id="KW-1185">Reference proteome</keyword>
<proteinExistence type="predicted"/>